<proteinExistence type="predicted"/>
<evidence type="ECO:0000313" key="1">
    <source>
        <dbReference type="EnsemblMetazoa" id="GPAI017163-PA"/>
    </source>
</evidence>
<dbReference type="AlphaFoldDB" id="A0A1A9ZJX3"/>
<sequence>MQTIRQLAMFPHLSTVNGTATIKCNLAQYKLTSHTHHHHQHRNVRKRMSKQGNISSKLNGPQCISHFCQTSQAKLNYRKPTHGLTIVMTIRTVEDAKIFLRLQFTDLQNDDRKG</sequence>
<protein>
    <submittedName>
        <fullName evidence="1">Uncharacterized protein</fullName>
    </submittedName>
</protein>
<organism evidence="1 2">
    <name type="scientific">Glossina pallidipes</name>
    <name type="common">Tsetse fly</name>
    <dbReference type="NCBI Taxonomy" id="7398"/>
    <lineage>
        <taxon>Eukaryota</taxon>
        <taxon>Metazoa</taxon>
        <taxon>Ecdysozoa</taxon>
        <taxon>Arthropoda</taxon>
        <taxon>Hexapoda</taxon>
        <taxon>Insecta</taxon>
        <taxon>Pterygota</taxon>
        <taxon>Neoptera</taxon>
        <taxon>Endopterygota</taxon>
        <taxon>Diptera</taxon>
        <taxon>Brachycera</taxon>
        <taxon>Muscomorpha</taxon>
        <taxon>Hippoboscoidea</taxon>
        <taxon>Glossinidae</taxon>
        <taxon>Glossina</taxon>
    </lineage>
</organism>
<dbReference type="VEuPathDB" id="VectorBase:GPAI017163"/>
<evidence type="ECO:0000313" key="2">
    <source>
        <dbReference type="Proteomes" id="UP000092445"/>
    </source>
</evidence>
<dbReference type="Proteomes" id="UP000092445">
    <property type="component" value="Unassembled WGS sequence"/>
</dbReference>
<accession>A0A1A9ZJX3</accession>
<reference evidence="1" key="2">
    <citation type="submission" date="2020-05" db="UniProtKB">
        <authorList>
            <consortium name="EnsemblMetazoa"/>
        </authorList>
    </citation>
    <scope>IDENTIFICATION</scope>
    <source>
        <strain evidence="1">IAEA</strain>
    </source>
</reference>
<reference evidence="2" key="1">
    <citation type="submission" date="2014-03" db="EMBL/GenBank/DDBJ databases">
        <authorList>
            <person name="Aksoy S."/>
            <person name="Warren W."/>
            <person name="Wilson R.K."/>
        </authorList>
    </citation>
    <scope>NUCLEOTIDE SEQUENCE [LARGE SCALE GENOMIC DNA]</scope>
    <source>
        <strain evidence="2">IAEA</strain>
    </source>
</reference>
<dbReference type="EnsemblMetazoa" id="GPAI017163-RA">
    <property type="protein sequence ID" value="GPAI017163-PA"/>
    <property type="gene ID" value="GPAI017163"/>
</dbReference>
<name>A0A1A9ZJX3_GLOPL</name>
<keyword evidence="2" id="KW-1185">Reference proteome</keyword>